<accession>A0A7X6SVM6</accession>
<feature type="region of interest" description="Disordered" evidence="1">
    <location>
        <begin position="53"/>
        <end position="74"/>
    </location>
</feature>
<sequence>MESHHTPMHVPSPEQADTQPQNFLAPAPAPEPAPAATYYPNCAAARAAGVAPIYEGQPGYGTHLDRDRDGIACE</sequence>
<dbReference type="Proteomes" id="UP000557899">
    <property type="component" value="Unassembled WGS sequence"/>
</dbReference>
<evidence type="ECO:0000256" key="1">
    <source>
        <dbReference type="SAM" id="MobiDB-lite"/>
    </source>
</evidence>
<name>A0A7X6SVM6_9CORY</name>
<protein>
    <submittedName>
        <fullName evidence="3">Excalibur calcium-binding domain-containing protein</fullName>
    </submittedName>
</protein>
<dbReference type="EMBL" id="JAAZHI010000109">
    <property type="protein sequence ID" value="NLA55636.1"/>
    <property type="molecule type" value="Genomic_DNA"/>
</dbReference>
<proteinExistence type="predicted"/>
<organism evidence="3 4">
    <name type="scientific">Corynebacterium humireducens</name>
    <dbReference type="NCBI Taxonomy" id="1223514"/>
    <lineage>
        <taxon>Bacteria</taxon>
        <taxon>Bacillati</taxon>
        <taxon>Actinomycetota</taxon>
        <taxon>Actinomycetes</taxon>
        <taxon>Mycobacteriales</taxon>
        <taxon>Corynebacteriaceae</taxon>
        <taxon>Corynebacterium</taxon>
    </lineage>
</organism>
<feature type="compositionally biased region" description="Basic and acidic residues" evidence="1">
    <location>
        <begin position="63"/>
        <end position="74"/>
    </location>
</feature>
<feature type="domain" description="Excalibur calcium-binding" evidence="2">
    <location>
        <begin position="38"/>
        <end position="74"/>
    </location>
</feature>
<feature type="region of interest" description="Disordered" evidence="1">
    <location>
        <begin position="1"/>
        <end position="37"/>
    </location>
</feature>
<gene>
    <name evidence="3" type="ORF">GX859_04960</name>
</gene>
<dbReference type="SMART" id="SM00894">
    <property type="entry name" value="Excalibur"/>
    <property type="match status" value="1"/>
</dbReference>
<dbReference type="Pfam" id="PF05901">
    <property type="entry name" value="Excalibur"/>
    <property type="match status" value="1"/>
</dbReference>
<dbReference type="InterPro" id="IPR008613">
    <property type="entry name" value="Excalibur_Ca-bd_domain"/>
</dbReference>
<comment type="caution">
    <text evidence="3">The sequence shown here is derived from an EMBL/GenBank/DDBJ whole genome shotgun (WGS) entry which is preliminary data.</text>
</comment>
<dbReference type="AlphaFoldDB" id="A0A7X6SVM6"/>
<evidence type="ECO:0000313" key="3">
    <source>
        <dbReference type="EMBL" id="NLA55636.1"/>
    </source>
</evidence>
<reference evidence="3 4" key="1">
    <citation type="journal article" date="2020" name="Biotechnol. Biofuels">
        <title>New insights from the biogas microbiome by comprehensive genome-resolved metagenomics of nearly 1600 species originating from multiple anaerobic digesters.</title>
        <authorList>
            <person name="Campanaro S."/>
            <person name="Treu L."/>
            <person name="Rodriguez-R L.M."/>
            <person name="Kovalovszki A."/>
            <person name="Ziels R.M."/>
            <person name="Maus I."/>
            <person name="Zhu X."/>
            <person name="Kougias P.G."/>
            <person name="Basile A."/>
            <person name="Luo G."/>
            <person name="Schluter A."/>
            <person name="Konstantinidis K.T."/>
            <person name="Angelidaki I."/>
        </authorList>
    </citation>
    <scope>NUCLEOTIDE SEQUENCE [LARGE SCALE GENOMIC DNA]</scope>
    <source>
        <strain evidence="3">AS15tlH2ME_198</strain>
    </source>
</reference>
<evidence type="ECO:0000313" key="4">
    <source>
        <dbReference type="Proteomes" id="UP000557899"/>
    </source>
</evidence>
<evidence type="ECO:0000259" key="2">
    <source>
        <dbReference type="SMART" id="SM00894"/>
    </source>
</evidence>